<dbReference type="Proteomes" id="UP000665020">
    <property type="component" value="Chromosome"/>
</dbReference>
<keyword evidence="2 3" id="KW-1133">Transmembrane helix</keyword>
<gene>
    <name evidence="4" type="ORF">GM661_16555</name>
</gene>
<organism evidence="4 5">
    <name type="scientific">Iocasia fonsfrigidae</name>
    <dbReference type="NCBI Taxonomy" id="2682810"/>
    <lineage>
        <taxon>Bacteria</taxon>
        <taxon>Bacillati</taxon>
        <taxon>Bacillota</taxon>
        <taxon>Clostridia</taxon>
        <taxon>Halanaerobiales</taxon>
        <taxon>Halanaerobiaceae</taxon>
        <taxon>Iocasia</taxon>
    </lineage>
</organism>
<dbReference type="KEGG" id="ifn:GM661_16555"/>
<evidence type="ECO:0000313" key="4">
    <source>
        <dbReference type="EMBL" id="QTL99440.1"/>
    </source>
</evidence>
<dbReference type="InterPro" id="IPR009825">
    <property type="entry name" value="ECF_substrate-spec-like"/>
</dbReference>
<proteinExistence type="predicted"/>
<evidence type="ECO:0000256" key="2">
    <source>
        <dbReference type="ARBA" id="ARBA00022989"/>
    </source>
</evidence>
<feature type="transmembrane region" description="Helical" evidence="3">
    <location>
        <begin position="23"/>
        <end position="42"/>
    </location>
</feature>
<feature type="transmembrane region" description="Helical" evidence="3">
    <location>
        <begin position="54"/>
        <end position="79"/>
    </location>
</feature>
<keyword evidence="3" id="KW-0472">Membrane</keyword>
<feature type="transmembrane region" description="Helical" evidence="3">
    <location>
        <begin position="151"/>
        <end position="168"/>
    </location>
</feature>
<accession>A0A8A7KDV1</accession>
<dbReference type="Gene3D" id="1.10.1760.20">
    <property type="match status" value="1"/>
</dbReference>
<reference evidence="4" key="1">
    <citation type="submission" date="2019-12" db="EMBL/GenBank/DDBJ databases">
        <authorList>
            <person name="zhang j."/>
            <person name="sun C.M."/>
        </authorList>
    </citation>
    <scope>NUCLEOTIDE SEQUENCE</scope>
    <source>
        <strain evidence="4">NS-1</strain>
    </source>
</reference>
<dbReference type="Pfam" id="PF07155">
    <property type="entry name" value="ECF-ribofla_trS"/>
    <property type="match status" value="1"/>
</dbReference>
<feature type="transmembrane region" description="Helical" evidence="3">
    <location>
        <begin position="116"/>
        <end position="139"/>
    </location>
</feature>
<dbReference type="PANTHER" id="PTHR37815">
    <property type="entry name" value="UPF0397 PROTEIN BC_2624-RELATED"/>
    <property type="match status" value="1"/>
</dbReference>
<dbReference type="AlphaFoldDB" id="A0A8A7KDV1"/>
<evidence type="ECO:0000256" key="3">
    <source>
        <dbReference type="SAM" id="Phobius"/>
    </source>
</evidence>
<dbReference type="PANTHER" id="PTHR37815:SF3">
    <property type="entry name" value="UPF0397 PROTEIN SPR0429"/>
    <property type="match status" value="1"/>
</dbReference>
<keyword evidence="1 3" id="KW-0812">Transmembrane</keyword>
<keyword evidence="5" id="KW-1185">Reference proteome</keyword>
<dbReference type="EMBL" id="CP046640">
    <property type="protein sequence ID" value="QTL99440.1"/>
    <property type="molecule type" value="Genomic_DNA"/>
</dbReference>
<evidence type="ECO:0000313" key="5">
    <source>
        <dbReference type="Proteomes" id="UP000665020"/>
    </source>
</evidence>
<dbReference type="RefSeq" id="WP_230867785.1">
    <property type="nucleotide sequence ID" value="NZ_CP046640.1"/>
</dbReference>
<evidence type="ECO:0000256" key="1">
    <source>
        <dbReference type="ARBA" id="ARBA00022692"/>
    </source>
</evidence>
<dbReference type="GO" id="GO:0016020">
    <property type="term" value="C:membrane"/>
    <property type="evidence" value="ECO:0007669"/>
    <property type="project" value="InterPro"/>
</dbReference>
<feature type="transmembrane region" description="Helical" evidence="3">
    <location>
        <begin position="85"/>
        <end position="104"/>
    </location>
</feature>
<sequence length="174" mass="19355">MKQGNIQEKLRNLKYTELTTRELAFLSLFIAITAVATFLHIPGPSSSYFNLGEVAIYIIAIVFGRRAGFTAGAIGSALMDILLGYYIWAPFTFFIKGIEGYLVGLFSHGERWQDNLVAIIAGGNFMVLGYALTKGFLISWPAVLPEIGIDYMQMLIGGIIALPLTHHINRYFRK</sequence>
<name>A0A8A7KDV1_9FIRM</name>
<protein>
    <submittedName>
        <fullName evidence="4">ECF transporter S component</fullName>
    </submittedName>
</protein>